<dbReference type="OrthoDB" id="9804312at2"/>
<dbReference type="CDD" id="cd02440">
    <property type="entry name" value="AdoMet_MTases"/>
    <property type="match status" value="1"/>
</dbReference>
<organism evidence="2 3">
    <name type="scientific">Nostoc punctiforme (strain ATCC 29133 / PCC 73102)</name>
    <dbReference type="NCBI Taxonomy" id="63737"/>
    <lineage>
        <taxon>Bacteria</taxon>
        <taxon>Bacillati</taxon>
        <taxon>Cyanobacteriota</taxon>
        <taxon>Cyanophyceae</taxon>
        <taxon>Nostocales</taxon>
        <taxon>Nostocaceae</taxon>
        <taxon>Nostoc</taxon>
    </lineage>
</organism>
<dbReference type="EnsemblBacteria" id="ACC79438">
    <property type="protein sequence ID" value="ACC79438"/>
    <property type="gene ID" value="Npun_R0686"/>
</dbReference>
<dbReference type="EMBL" id="CP001037">
    <property type="protein sequence ID" value="ACC79438.1"/>
    <property type="molecule type" value="Genomic_DNA"/>
</dbReference>
<dbReference type="HOGENOM" id="CLU_099766_1_0_3"/>
<dbReference type="AlphaFoldDB" id="B2J9D9"/>
<reference evidence="2 3" key="2">
    <citation type="journal article" date="2013" name="Plant Physiol.">
        <title>A Nostoc punctiforme Sugar Transporter Necessary to Establish a Cyanobacterium-Plant Symbiosis.</title>
        <authorList>
            <person name="Ekman M."/>
            <person name="Picossi S."/>
            <person name="Campbell E.L."/>
            <person name="Meeks J.C."/>
            <person name="Flores E."/>
        </authorList>
    </citation>
    <scope>NUCLEOTIDE SEQUENCE [LARGE SCALE GENOMIC DNA]</scope>
    <source>
        <strain evidence="3">ATCC 29133 / PCC 73102</strain>
    </source>
</reference>
<dbReference type="RefSeq" id="WP_012407463.1">
    <property type="nucleotide sequence ID" value="NC_010628.1"/>
</dbReference>
<reference evidence="3" key="1">
    <citation type="submission" date="2008-04" db="EMBL/GenBank/DDBJ databases">
        <title>Complete sequence of chromosome of Nostoc punctiforme ATCC 29133.</title>
        <authorList>
            <consortium name="US DOE Joint Genome Institute"/>
            <person name="Copeland A."/>
            <person name="Lucas S."/>
            <person name="Lapidus A."/>
            <person name="Glavina del Rio T."/>
            <person name="Dalin E."/>
            <person name="Tice H."/>
            <person name="Pitluck S."/>
            <person name="Chain P."/>
            <person name="Malfatti S."/>
            <person name="Shin M."/>
            <person name="Vergez L."/>
            <person name="Schmutz J."/>
            <person name="Larimer F."/>
            <person name="Land M."/>
            <person name="Hauser L."/>
            <person name="Kyrpides N."/>
            <person name="Kim E."/>
            <person name="Meeks J.C."/>
            <person name="Elhai J."/>
            <person name="Campbell E.L."/>
            <person name="Thiel T."/>
            <person name="Longmire J."/>
            <person name="Potts M."/>
            <person name="Atlas R."/>
        </authorList>
    </citation>
    <scope>NUCLEOTIDE SEQUENCE [LARGE SCALE GENOMIC DNA]</scope>
    <source>
        <strain evidence="3">ATCC 29133 / PCC 73102</strain>
    </source>
</reference>
<sequence length="220" mass="25813">MKSHHFQEDILFIKQHYSNLFQQHGDTPHAVQWANRKTQERRMEILIQSGDLSSKKILDFGCGTGHLLTFLQKELEFVGEYIGYDVSEGMIKLAQNKFPKYKFEQRDVLSEGIPEDFDYILINGVFNNRLSDNWGIMTALLKTLFSHTRCVLAFNALSTYVDYFNDGLFYVNPDQVFHFCKEELSPCVTLRHDYLIKPETVPFEFTVYVYNAKIQPRKKM</sequence>
<dbReference type="eggNOG" id="COG2890">
    <property type="taxonomic scope" value="Bacteria"/>
</dbReference>
<name>B2J9D9_NOSP7</name>
<dbReference type="PhylomeDB" id="B2J9D9"/>
<dbReference type="PANTHER" id="PTHR43861:SF1">
    <property type="entry name" value="TRANS-ACONITATE 2-METHYLTRANSFERASE"/>
    <property type="match status" value="1"/>
</dbReference>
<protein>
    <submittedName>
        <fullName evidence="2">Methyltransferase type 12</fullName>
    </submittedName>
</protein>
<keyword evidence="2" id="KW-0808">Transferase</keyword>
<dbReference type="InterPro" id="IPR025714">
    <property type="entry name" value="Methyltranfer_dom"/>
</dbReference>
<keyword evidence="2" id="KW-0489">Methyltransferase</keyword>
<dbReference type="GO" id="GO:0008168">
    <property type="term" value="F:methyltransferase activity"/>
    <property type="evidence" value="ECO:0007669"/>
    <property type="project" value="UniProtKB-KW"/>
</dbReference>
<dbReference type="Proteomes" id="UP000001191">
    <property type="component" value="Chromosome"/>
</dbReference>
<accession>B2J9D9</accession>
<dbReference type="PANTHER" id="PTHR43861">
    <property type="entry name" value="TRANS-ACONITATE 2-METHYLTRANSFERASE-RELATED"/>
    <property type="match status" value="1"/>
</dbReference>
<dbReference type="Gene3D" id="3.40.50.150">
    <property type="entry name" value="Vaccinia Virus protein VP39"/>
    <property type="match status" value="1"/>
</dbReference>
<evidence type="ECO:0000313" key="3">
    <source>
        <dbReference type="Proteomes" id="UP000001191"/>
    </source>
</evidence>
<dbReference type="GO" id="GO:0032259">
    <property type="term" value="P:methylation"/>
    <property type="evidence" value="ECO:0007669"/>
    <property type="project" value="UniProtKB-KW"/>
</dbReference>
<keyword evidence="3" id="KW-1185">Reference proteome</keyword>
<dbReference type="SUPFAM" id="SSF53335">
    <property type="entry name" value="S-adenosyl-L-methionine-dependent methyltransferases"/>
    <property type="match status" value="1"/>
</dbReference>
<gene>
    <name evidence="2" type="ordered locus">Npun_R0686</name>
</gene>
<evidence type="ECO:0000259" key="1">
    <source>
        <dbReference type="Pfam" id="PF13847"/>
    </source>
</evidence>
<dbReference type="STRING" id="63737.Npun_R0686"/>
<evidence type="ECO:0000313" key="2">
    <source>
        <dbReference type="EMBL" id="ACC79438.1"/>
    </source>
</evidence>
<dbReference type="Pfam" id="PF13847">
    <property type="entry name" value="Methyltransf_31"/>
    <property type="match status" value="1"/>
</dbReference>
<dbReference type="InterPro" id="IPR029063">
    <property type="entry name" value="SAM-dependent_MTases_sf"/>
</dbReference>
<feature type="domain" description="Methyltransferase" evidence="1">
    <location>
        <begin position="53"/>
        <end position="145"/>
    </location>
</feature>
<dbReference type="KEGG" id="npu:Npun_R0686"/>
<proteinExistence type="predicted"/>